<feature type="compositionally biased region" description="Gly residues" evidence="1">
    <location>
        <begin position="182"/>
        <end position="207"/>
    </location>
</feature>
<organism evidence="4 5">
    <name type="scientific">Nocardioides perillae</name>
    <dbReference type="NCBI Taxonomy" id="1119534"/>
    <lineage>
        <taxon>Bacteria</taxon>
        <taxon>Bacillati</taxon>
        <taxon>Actinomycetota</taxon>
        <taxon>Actinomycetes</taxon>
        <taxon>Propionibacteriales</taxon>
        <taxon>Nocardioidaceae</taxon>
        <taxon>Nocardioides</taxon>
    </lineage>
</organism>
<dbReference type="RefSeq" id="WP_179518432.1">
    <property type="nucleotide sequence ID" value="NZ_JACCAC010000001.1"/>
</dbReference>
<evidence type="ECO:0000313" key="4">
    <source>
        <dbReference type="EMBL" id="NYG56106.1"/>
    </source>
</evidence>
<comment type="caution">
    <text evidence="4">The sequence shown here is derived from an EMBL/GenBank/DDBJ whole genome shotgun (WGS) entry which is preliminary data.</text>
</comment>
<dbReference type="EMBL" id="JACCAC010000001">
    <property type="protein sequence ID" value="NYG56106.1"/>
    <property type="molecule type" value="Genomic_DNA"/>
</dbReference>
<evidence type="ECO:0000313" key="5">
    <source>
        <dbReference type="Proteomes" id="UP000544110"/>
    </source>
</evidence>
<keyword evidence="3" id="KW-0732">Signal</keyword>
<feature type="signal peptide" evidence="3">
    <location>
        <begin position="1"/>
        <end position="36"/>
    </location>
</feature>
<proteinExistence type="predicted"/>
<reference evidence="4 5" key="1">
    <citation type="submission" date="2020-07" db="EMBL/GenBank/DDBJ databases">
        <title>Sequencing the genomes of 1000 actinobacteria strains.</title>
        <authorList>
            <person name="Klenk H.-P."/>
        </authorList>
    </citation>
    <scope>NUCLEOTIDE SEQUENCE [LARGE SCALE GENOMIC DNA]</scope>
    <source>
        <strain evidence="4 5">DSM 24552</strain>
    </source>
</reference>
<keyword evidence="5" id="KW-1185">Reference proteome</keyword>
<protein>
    <recommendedName>
        <fullName evidence="6">Htaa protein</fullName>
    </recommendedName>
</protein>
<dbReference type="AlphaFoldDB" id="A0A7Y9RT42"/>
<evidence type="ECO:0000256" key="3">
    <source>
        <dbReference type="SAM" id="SignalP"/>
    </source>
</evidence>
<accession>A0A7Y9RT42</accession>
<keyword evidence="2" id="KW-1133">Transmembrane helix</keyword>
<keyword evidence="2" id="KW-0812">Transmembrane</keyword>
<evidence type="ECO:0000256" key="2">
    <source>
        <dbReference type="SAM" id="Phobius"/>
    </source>
</evidence>
<sequence length="277" mass="27816">MTRPDPRRPLARVVAAGCLALAGAAGAVATAGAAGAQELDGVLELSTDRVTWAESLDAPLFDPAVRWVPGDRRTTGFWLRHRGPTGADVDVDVVGRGLTALYDTGTLLLEGRSAGGAWLDLSDARTSLLNARELPAGRPVRVELRATLLGSAPNATMVLATDVDLLVRVGDSVFSEDVSVPGDGGDGQGDGGDGDGGGPGSGDGGQQPGTAVPGVGSDADGGAVPSAVDAGLAALGDLLPGADGVVRPATLLPLALVLGLLTTVVRRRTARQRREAS</sequence>
<keyword evidence="2" id="KW-0472">Membrane</keyword>
<gene>
    <name evidence="4" type="ORF">BJ989_002410</name>
</gene>
<feature type="chain" id="PRO_5031266130" description="Htaa protein" evidence="3">
    <location>
        <begin position="37"/>
        <end position="277"/>
    </location>
</feature>
<name>A0A7Y9RT42_9ACTN</name>
<feature type="transmembrane region" description="Helical" evidence="2">
    <location>
        <begin position="245"/>
        <end position="265"/>
    </location>
</feature>
<evidence type="ECO:0008006" key="6">
    <source>
        <dbReference type="Google" id="ProtNLM"/>
    </source>
</evidence>
<feature type="region of interest" description="Disordered" evidence="1">
    <location>
        <begin position="176"/>
        <end position="223"/>
    </location>
</feature>
<dbReference type="Proteomes" id="UP000544110">
    <property type="component" value="Unassembled WGS sequence"/>
</dbReference>
<evidence type="ECO:0000256" key="1">
    <source>
        <dbReference type="SAM" id="MobiDB-lite"/>
    </source>
</evidence>